<keyword evidence="2" id="KW-0472">Membrane</keyword>
<evidence type="ECO:0000256" key="2">
    <source>
        <dbReference type="SAM" id="Phobius"/>
    </source>
</evidence>
<evidence type="ECO:0000256" key="1">
    <source>
        <dbReference type="SAM" id="MobiDB-lite"/>
    </source>
</evidence>
<feature type="transmembrane region" description="Helical" evidence="2">
    <location>
        <begin position="78"/>
        <end position="100"/>
    </location>
</feature>
<feature type="transmembrane region" description="Helical" evidence="2">
    <location>
        <begin position="112"/>
        <end position="130"/>
    </location>
</feature>
<keyword evidence="2" id="KW-1133">Transmembrane helix</keyword>
<dbReference type="AlphaFoldDB" id="A0A6C0ASX1"/>
<name>A0A6C0ASX1_9ZZZZ</name>
<feature type="region of interest" description="Disordered" evidence="1">
    <location>
        <begin position="301"/>
        <end position="341"/>
    </location>
</feature>
<sequence length="458" mass="53777">MHLTLDSMAKADLLDNNNNNNGQGSPRDRNNNTVYEVNSIVGYIDNSKPLWGIMLTLQENLNLKIGTQIWKKYINAAFWNYISTPINFTITLFTAMSAGQTGTDSNYLTKDQLFYILFISFILSIINTFFKLKDKAILNYDSLKKYQDFGAEFEKIYFTNIQNETILLKKYYCYLDLQSKLNTYESTGSIEQVNYITEVIYLMVKCCFSNRMKRINYRERFWVLDGRPKDEYKHNYYANVKRQYKHNFDIVERIGGTNNVNKTNLAIDMTETSNNIMVTFDVENPPPALAVSNIRNPDLYEPIRMNGNNTVPHDEDLTDDDDDDEEYETENGGQKDNNSEYTEKNTITKEYIYNALDLCYIKKNITEYDMIKRIMAESDIYDNYLHSFKVRKYLRRLGLSPVLATNEMNRLSKKIKNEYEKNAKKEKELFNKTHGKKGIPPVNVRLEKEKPSLRRFQF</sequence>
<reference evidence="3" key="1">
    <citation type="journal article" date="2020" name="Nature">
        <title>Giant virus diversity and host interactions through global metagenomics.</title>
        <authorList>
            <person name="Schulz F."/>
            <person name="Roux S."/>
            <person name="Paez-Espino D."/>
            <person name="Jungbluth S."/>
            <person name="Walsh D.A."/>
            <person name="Denef V.J."/>
            <person name="McMahon K.D."/>
            <person name="Konstantinidis K.T."/>
            <person name="Eloe-Fadrosh E.A."/>
            <person name="Kyrpides N.C."/>
            <person name="Woyke T."/>
        </authorList>
    </citation>
    <scope>NUCLEOTIDE SEQUENCE</scope>
    <source>
        <strain evidence="3">GVMAG-S-1101171-111</strain>
    </source>
</reference>
<evidence type="ECO:0000313" key="3">
    <source>
        <dbReference type="EMBL" id="QHS82500.1"/>
    </source>
</evidence>
<keyword evidence="2" id="KW-0812">Transmembrane</keyword>
<organism evidence="3">
    <name type="scientific">viral metagenome</name>
    <dbReference type="NCBI Taxonomy" id="1070528"/>
    <lineage>
        <taxon>unclassified sequences</taxon>
        <taxon>metagenomes</taxon>
        <taxon>organismal metagenomes</taxon>
    </lineage>
</organism>
<feature type="compositionally biased region" description="Acidic residues" evidence="1">
    <location>
        <begin position="316"/>
        <end position="329"/>
    </location>
</feature>
<accession>A0A6C0ASX1</accession>
<dbReference type="EMBL" id="MN740803">
    <property type="protein sequence ID" value="QHS82500.1"/>
    <property type="molecule type" value="Genomic_DNA"/>
</dbReference>
<proteinExistence type="predicted"/>
<protein>
    <submittedName>
        <fullName evidence="3">Uncharacterized protein</fullName>
    </submittedName>
</protein>